<dbReference type="AlphaFoldDB" id="A0A7Y0EF35"/>
<sequence>MKDKFCEWYKFVCLDPTHEQLKNRWDSLQEYCENEDINVLELTKLFFGLPTEEAFKAEFVESYSNRDMTFLYENEREISMLAGATLMELLEKNIQVTNIVLAIMCIALFKQESIIPEVIDIVSDKLDDIATDIRKSETEHSMRYITNKGISELAKTLESGTFTPESIIAFSKTLGQIVSNFNILQNNQENMEKSLEIYKEDSDILSWLFGEWSNDLKKQLNKKVNQNQISLVIGKELADLVKLIPGPYAAKAFLRKMLGHCKVDKNNITLVEIIDLLDEDWKKQLLNDYSIIGDGENTPILLAISKSLETSEQNVWKYAYQKVMEINVEEVKSDPLTWSYQMYLECLLVKDNISEE</sequence>
<keyword evidence="3" id="KW-1185">Reference proteome</keyword>
<evidence type="ECO:0000313" key="2">
    <source>
        <dbReference type="EMBL" id="NMM62213.1"/>
    </source>
</evidence>
<feature type="domain" description="GTPase-associated system helical" evidence="1">
    <location>
        <begin position="133"/>
        <end position="350"/>
    </location>
</feature>
<evidence type="ECO:0000259" key="1">
    <source>
        <dbReference type="Pfam" id="PF19994"/>
    </source>
</evidence>
<name>A0A7Y0EF35_9CLOT</name>
<comment type="caution">
    <text evidence="2">The sequence shown here is derived from an EMBL/GenBank/DDBJ whole genome shotgun (WGS) entry which is preliminary data.</text>
</comment>
<reference evidence="2 3" key="2">
    <citation type="submission" date="2020-06" db="EMBL/GenBank/DDBJ databases">
        <title>Complete Genome Sequence of Clostridium muelleri sp. nov. P21T, an Acid-Alcohol Producing Acetogen Isolated from Old Hay.</title>
        <authorList>
            <person name="Duncan K.E."/>
            <person name="Tanner R.S."/>
        </authorList>
    </citation>
    <scope>NUCLEOTIDE SEQUENCE [LARGE SCALE GENOMIC DNA]</scope>
    <source>
        <strain evidence="2 3">P21</strain>
    </source>
</reference>
<accession>A0A7Y0EF35</accession>
<reference evidence="2 3" key="1">
    <citation type="submission" date="2020-04" db="EMBL/GenBank/DDBJ databases">
        <authorList>
            <person name="Doyle D.A."/>
        </authorList>
    </citation>
    <scope>NUCLEOTIDE SEQUENCE [LARGE SCALE GENOMIC DNA]</scope>
    <source>
        <strain evidence="2 3">P21</strain>
    </source>
</reference>
<organism evidence="2 3">
    <name type="scientific">Clostridium muellerianum</name>
    <dbReference type="NCBI Taxonomy" id="2716538"/>
    <lineage>
        <taxon>Bacteria</taxon>
        <taxon>Bacillati</taxon>
        <taxon>Bacillota</taxon>
        <taxon>Clostridia</taxon>
        <taxon>Eubacteriales</taxon>
        <taxon>Clostridiaceae</taxon>
        <taxon>Clostridium</taxon>
    </lineage>
</organism>
<protein>
    <recommendedName>
        <fullName evidence="1">GTPase-associated system helical domain-containing protein</fullName>
    </recommendedName>
</protein>
<dbReference type="Pfam" id="PF19994">
    <property type="entry name" value="GASH"/>
    <property type="match status" value="1"/>
</dbReference>
<evidence type="ECO:0000313" key="3">
    <source>
        <dbReference type="Proteomes" id="UP000537131"/>
    </source>
</evidence>
<dbReference type="EMBL" id="JABBNI010000011">
    <property type="protein sequence ID" value="NMM62213.1"/>
    <property type="molecule type" value="Genomic_DNA"/>
</dbReference>
<dbReference type="Proteomes" id="UP000537131">
    <property type="component" value="Unassembled WGS sequence"/>
</dbReference>
<proteinExistence type="predicted"/>
<dbReference type="RefSeq" id="WP_169296821.1">
    <property type="nucleotide sequence ID" value="NZ_JABBNI010000011.1"/>
</dbReference>
<gene>
    <name evidence="2" type="ORF">HBE96_05840</name>
</gene>
<dbReference type="InterPro" id="IPR045523">
    <property type="entry name" value="GASH"/>
</dbReference>